<evidence type="ECO:0000313" key="1">
    <source>
        <dbReference type="EMBL" id="EST42833.1"/>
    </source>
</evidence>
<name>V6LEY8_9EUKA</name>
<proteinExistence type="predicted"/>
<accession>V6LEY8</accession>
<reference evidence="1" key="1">
    <citation type="journal article" date="2014" name="PLoS Genet.">
        <title>The Genome of Spironucleus salmonicida Highlights a Fish Pathogen Adapted to Fluctuating Environments.</title>
        <authorList>
            <person name="Xu F."/>
            <person name="Jerlstrom-Hultqvist J."/>
            <person name="Einarsson E."/>
            <person name="Astvaldsson A."/>
            <person name="Svard S.G."/>
            <person name="Andersson J.O."/>
        </authorList>
    </citation>
    <scope>NUCLEOTIDE SEQUENCE</scope>
</reference>
<dbReference type="AlphaFoldDB" id="V6LEY8"/>
<sequence>MDRARKQNTSICEQVEERDTGVTACRMSSAATQYLPLRLSSCVGTLPGDLFLLMKSAPGLILSAEQIIGPAFAAIAITYPTEKTFQFLGVKSRKRRGIDTVIWASAG</sequence>
<organism evidence="1">
    <name type="scientific">Spironucleus salmonicida</name>
    <dbReference type="NCBI Taxonomy" id="348837"/>
    <lineage>
        <taxon>Eukaryota</taxon>
        <taxon>Metamonada</taxon>
        <taxon>Diplomonadida</taxon>
        <taxon>Hexamitidae</taxon>
        <taxon>Hexamitinae</taxon>
        <taxon>Spironucleus</taxon>
    </lineage>
</organism>
<dbReference type="EMBL" id="KI546153">
    <property type="protein sequence ID" value="EST42833.1"/>
    <property type="molecule type" value="Genomic_DNA"/>
</dbReference>
<gene>
    <name evidence="1" type="ORF">SS50377_17518</name>
</gene>
<protein>
    <submittedName>
        <fullName evidence="1">Uncharacterized protein</fullName>
    </submittedName>
</protein>